<feature type="domain" description="HTH rpiR-type" evidence="4">
    <location>
        <begin position="1"/>
        <end position="77"/>
    </location>
</feature>
<dbReference type="STRING" id="201973.SAMN04488025_13522"/>
<dbReference type="Pfam" id="PF01380">
    <property type="entry name" value="SIS"/>
    <property type="match status" value="1"/>
</dbReference>
<dbReference type="InterPro" id="IPR036388">
    <property type="entry name" value="WH-like_DNA-bd_sf"/>
</dbReference>
<dbReference type="InterPro" id="IPR047640">
    <property type="entry name" value="RpiR-like"/>
</dbReference>
<sequence length="245" mass="28408">MTFEERVQLNEDKLNDTDDQIVEYIRKNREEIGDISIQAMAKALYTVPNTIVRFAKKLGYRGFAEMKAALALENRRAEEDPHLPVTGIIQKTLELLDSERILQAVRKMRRARRVFFYGVGDSAPFCEMMAKYLRCVGKRADFFTQRHEMLYQADRCSERDLVFVISASGETRQVLEAVAAAKQKGTYVISLTHLSRNPLAEMADFRLYCWAPKQVLNRYEITDRTSMYIVLRRVSEVFWKVCGVV</sequence>
<evidence type="ECO:0000256" key="2">
    <source>
        <dbReference type="ARBA" id="ARBA00023125"/>
    </source>
</evidence>
<dbReference type="GO" id="GO:0003677">
    <property type="term" value="F:DNA binding"/>
    <property type="evidence" value="ECO:0007669"/>
    <property type="project" value="UniProtKB-KW"/>
</dbReference>
<evidence type="ECO:0000256" key="1">
    <source>
        <dbReference type="ARBA" id="ARBA00023015"/>
    </source>
</evidence>
<evidence type="ECO:0000259" key="5">
    <source>
        <dbReference type="PROSITE" id="PS51464"/>
    </source>
</evidence>
<evidence type="ECO:0000313" key="6">
    <source>
        <dbReference type="EMBL" id="SFG45156.1"/>
    </source>
</evidence>
<organism evidence="6 7">
    <name type="scientific">Planifilum fulgidum</name>
    <dbReference type="NCBI Taxonomy" id="201973"/>
    <lineage>
        <taxon>Bacteria</taxon>
        <taxon>Bacillati</taxon>
        <taxon>Bacillota</taxon>
        <taxon>Bacilli</taxon>
        <taxon>Bacillales</taxon>
        <taxon>Thermoactinomycetaceae</taxon>
        <taxon>Planifilum</taxon>
    </lineage>
</organism>
<feature type="domain" description="SIS" evidence="5">
    <location>
        <begin position="104"/>
        <end position="240"/>
    </location>
</feature>
<dbReference type="InterPro" id="IPR035472">
    <property type="entry name" value="RpiR-like_SIS"/>
</dbReference>
<dbReference type="Gene3D" id="1.10.10.10">
    <property type="entry name" value="Winged helix-like DNA-binding domain superfamily/Winged helix DNA-binding domain"/>
    <property type="match status" value="1"/>
</dbReference>
<evidence type="ECO:0000313" key="7">
    <source>
        <dbReference type="Proteomes" id="UP000198661"/>
    </source>
</evidence>
<dbReference type="CDD" id="cd05013">
    <property type="entry name" value="SIS_RpiR"/>
    <property type="match status" value="1"/>
</dbReference>
<dbReference type="Proteomes" id="UP000198661">
    <property type="component" value="Unassembled WGS sequence"/>
</dbReference>
<keyword evidence="7" id="KW-1185">Reference proteome</keyword>
<dbReference type="InterPro" id="IPR009057">
    <property type="entry name" value="Homeodomain-like_sf"/>
</dbReference>
<name>A0A1I2S533_9BACL</name>
<accession>A0A1I2S533</accession>
<dbReference type="PANTHER" id="PTHR30514">
    <property type="entry name" value="GLUCOKINASE"/>
    <property type="match status" value="1"/>
</dbReference>
<dbReference type="InterPro" id="IPR000281">
    <property type="entry name" value="HTH_RpiR"/>
</dbReference>
<dbReference type="Gene3D" id="3.40.50.10490">
    <property type="entry name" value="Glucose-6-phosphate isomerase like protein, domain 1"/>
    <property type="match status" value="1"/>
</dbReference>
<reference evidence="6 7" key="1">
    <citation type="submission" date="2016-10" db="EMBL/GenBank/DDBJ databases">
        <authorList>
            <person name="de Groot N.N."/>
        </authorList>
    </citation>
    <scope>NUCLEOTIDE SEQUENCE [LARGE SCALE GENOMIC DNA]</scope>
    <source>
        <strain evidence="6 7">DSM 44945</strain>
    </source>
</reference>
<evidence type="ECO:0000259" key="4">
    <source>
        <dbReference type="PROSITE" id="PS51071"/>
    </source>
</evidence>
<dbReference type="GO" id="GO:0003700">
    <property type="term" value="F:DNA-binding transcription factor activity"/>
    <property type="evidence" value="ECO:0007669"/>
    <property type="project" value="InterPro"/>
</dbReference>
<dbReference type="AlphaFoldDB" id="A0A1I2S533"/>
<dbReference type="SUPFAM" id="SSF53697">
    <property type="entry name" value="SIS domain"/>
    <property type="match status" value="1"/>
</dbReference>
<dbReference type="PROSITE" id="PS51464">
    <property type="entry name" value="SIS"/>
    <property type="match status" value="1"/>
</dbReference>
<proteinExistence type="predicted"/>
<keyword evidence="3" id="KW-0804">Transcription</keyword>
<dbReference type="GO" id="GO:1901135">
    <property type="term" value="P:carbohydrate derivative metabolic process"/>
    <property type="evidence" value="ECO:0007669"/>
    <property type="project" value="InterPro"/>
</dbReference>
<protein>
    <submittedName>
        <fullName evidence="6">Transcriptional regulator, RpiR family</fullName>
    </submittedName>
</protein>
<evidence type="ECO:0000256" key="3">
    <source>
        <dbReference type="ARBA" id="ARBA00023163"/>
    </source>
</evidence>
<keyword evidence="2" id="KW-0238">DNA-binding</keyword>
<dbReference type="EMBL" id="FOOK01000035">
    <property type="protein sequence ID" value="SFG45156.1"/>
    <property type="molecule type" value="Genomic_DNA"/>
</dbReference>
<gene>
    <name evidence="6" type="ORF">SAMN04488025_13522</name>
</gene>
<dbReference type="GO" id="GO:0097367">
    <property type="term" value="F:carbohydrate derivative binding"/>
    <property type="evidence" value="ECO:0007669"/>
    <property type="project" value="InterPro"/>
</dbReference>
<dbReference type="InterPro" id="IPR001347">
    <property type="entry name" value="SIS_dom"/>
</dbReference>
<dbReference type="RefSeq" id="WP_092040860.1">
    <property type="nucleotide sequence ID" value="NZ_FOOK01000035.1"/>
</dbReference>
<dbReference type="OrthoDB" id="6590756at2"/>
<dbReference type="InterPro" id="IPR046348">
    <property type="entry name" value="SIS_dom_sf"/>
</dbReference>
<dbReference type="PROSITE" id="PS51071">
    <property type="entry name" value="HTH_RPIR"/>
    <property type="match status" value="1"/>
</dbReference>
<keyword evidence="1" id="KW-0805">Transcription regulation</keyword>
<dbReference type="Pfam" id="PF01418">
    <property type="entry name" value="HTH_6"/>
    <property type="match status" value="1"/>
</dbReference>
<dbReference type="SUPFAM" id="SSF46689">
    <property type="entry name" value="Homeodomain-like"/>
    <property type="match status" value="1"/>
</dbReference>
<dbReference type="PANTHER" id="PTHR30514:SF1">
    <property type="entry name" value="HTH-TYPE TRANSCRIPTIONAL REGULATOR HEXR-RELATED"/>
    <property type="match status" value="1"/>
</dbReference>